<dbReference type="GO" id="GO:1990228">
    <property type="term" value="C:sulfurtransferase complex"/>
    <property type="evidence" value="ECO:0007669"/>
    <property type="project" value="TreeGrafter"/>
</dbReference>
<comment type="subcellular location">
    <subcellularLocation>
        <location evidence="1">Cytoplasm</location>
    </subcellularLocation>
</comment>
<comment type="caution">
    <text evidence="5">The sequence shown here is derived from an EMBL/GenBank/DDBJ whole genome shotgun (WGS) entry which is preliminary data.</text>
</comment>
<dbReference type="PANTHER" id="PTHR34874:SF3">
    <property type="entry name" value="SULFURTRANSFERASE TUSD"/>
    <property type="match status" value="1"/>
</dbReference>
<protein>
    <submittedName>
        <fullName evidence="5">tRNA 2-thiouridine synthesizing protein D</fullName>
        <ecNumber evidence="5">2.8.1.-</ecNumber>
    </submittedName>
</protein>
<evidence type="ECO:0000256" key="2">
    <source>
        <dbReference type="ARBA" id="ARBA00007067"/>
    </source>
</evidence>
<name>A0A7X0NF49_9GAMM</name>
<comment type="similarity">
    <text evidence="2">Belongs to the DsrE/TusD family.</text>
</comment>
<evidence type="ECO:0000256" key="4">
    <source>
        <dbReference type="ARBA" id="ARBA00022679"/>
    </source>
</evidence>
<evidence type="ECO:0000313" key="6">
    <source>
        <dbReference type="Proteomes" id="UP000537141"/>
    </source>
</evidence>
<organism evidence="5 6">
    <name type="scientific">Thalassotalea piscium</name>
    <dbReference type="NCBI Taxonomy" id="1230533"/>
    <lineage>
        <taxon>Bacteria</taxon>
        <taxon>Pseudomonadati</taxon>
        <taxon>Pseudomonadota</taxon>
        <taxon>Gammaproteobacteria</taxon>
        <taxon>Alteromonadales</taxon>
        <taxon>Colwelliaceae</taxon>
        <taxon>Thalassotalea</taxon>
    </lineage>
</organism>
<dbReference type="NCBIfam" id="NF001237">
    <property type="entry name" value="PRK00207.1"/>
    <property type="match status" value="1"/>
</dbReference>
<reference evidence="5 6" key="1">
    <citation type="submission" date="2020-08" db="EMBL/GenBank/DDBJ databases">
        <title>Genomic Encyclopedia of Type Strains, Phase IV (KMG-IV): sequencing the most valuable type-strain genomes for metagenomic binning, comparative biology and taxonomic classification.</title>
        <authorList>
            <person name="Goeker M."/>
        </authorList>
    </citation>
    <scope>NUCLEOTIDE SEQUENCE [LARGE SCALE GENOMIC DNA]</scope>
    <source>
        <strain evidence="5 6">DSM 26287</strain>
    </source>
</reference>
<dbReference type="GO" id="GO:0002143">
    <property type="term" value="P:tRNA wobble position uridine thiolation"/>
    <property type="evidence" value="ECO:0007669"/>
    <property type="project" value="TreeGrafter"/>
</dbReference>
<evidence type="ECO:0000313" key="5">
    <source>
        <dbReference type="EMBL" id="MBB6542317.1"/>
    </source>
</evidence>
<dbReference type="Proteomes" id="UP000537141">
    <property type="component" value="Unassembled WGS sequence"/>
</dbReference>
<dbReference type="GO" id="GO:0097163">
    <property type="term" value="F:sulfur carrier activity"/>
    <property type="evidence" value="ECO:0007669"/>
    <property type="project" value="TreeGrafter"/>
</dbReference>
<dbReference type="PANTHER" id="PTHR34874">
    <property type="entry name" value="PROTEIN YCHN"/>
    <property type="match status" value="1"/>
</dbReference>
<keyword evidence="4 5" id="KW-0808">Transferase</keyword>
<dbReference type="EC" id="2.8.1.-" evidence="5"/>
<dbReference type="RefSeq" id="WP_184422847.1">
    <property type="nucleotide sequence ID" value="NZ_AP027362.1"/>
</dbReference>
<keyword evidence="3" id="KW-0963">Cytoplasm</keyword>
<accession>A0A7X0NF49</accession>
<evidence type="ECO:0000256" key="1">
    <source>
        <dbReference type="ARBA" id="ARBA00004496"/>
    </source>
</evidence>
<dbReference type="AlphaFoldDB" id="A0A7X0NF49"/>
<keyword evidence="6" id="KW-1185">Reference proteome</keyword>
<dbReference type="InterPro" id="IPR017463">
    <property type="entry name" value="Sulphur_relay_TusD/DsrE"/>
</dbReference>
<dbReference type="SUPFAM" id="SSF75169">
    <property type="entry name" value="DsrEFH-like"/>
    <property type="match status" value="1"/>
</dbReference>
<dbReference type="Pfam" id="PF02635">
    <property type="entry name" value="DsrE"/>
    <property type="match status" value="1"/>
</dbReference>
<dbReference type="InterPro" id="IPR003787">
    <property type="entry name" value="Sulphur_relay_DsrE/F-like"/>
</dbReference>
<dbReference type="Gene3D" id="3.40.1260.10">
    <property type="entry name" value="DsrEFH-like"/>
    <property type="match status" value="1"/>
</dbReference>
<dbReference type="InterPro" id="IPR027396">
    <property type="entry name" value="DsrEFH-like"/>
</dbReference>
<proteinExistence type="inferred from homology"/>
<dbReference type="GO" id="GO:0016783">
    <property type="term" value="F:sulfurtransferase activity"/>
    <property type="evidence" value="ECO:0007669"/>
    <property type="project" value="InterPro"/>
</dbReference>
<dbReference type="EMBL" id="JACHHU010000004">
    <property type="protein sequence ID" value="MBB6542317.1"/>
    <property type="molecule type" value="Genomic_DNA"/>
</dbReference>
<sequence>MTKSLALIVTSSPTANITHTAYKLIEQAINNNITISGVFFYQDGVLNASKFLSVPSDELQLTALWKALHQEHSIPLHLCATAAEKRGLINPAEETQLLHHEFTLSGLGELVMLTSQADRLVQL</sequence>
<gene>
    <name evidence="5" type="ORF">HNQ55_000804</name>
</gene>
<dbReference type="NCBIfam" id="TIGR03012">
    <property type="entry name" value="sulf_tusD_dsrE"/>
    <property type="match status" value="1"/>
</dbReference>
<evidence type="ECO:0000256" key="3">
    <source>
        <dbReference type="ARBA" id="ARBA00022490"/>
    </source>
</evidence>